<dbReference type="PANTHER" id="PTHR43311:SF2">
    <property type="entry name" value="GLUTAMATE--TRNA LIGASE, MITOCHONDRIAL-RELATED"/>
    <property type="match status" value="1"/>
</dbReference>
<evidence type="ECO:0000313" key="10">
    <source>
        <dbReference type="EMBL" id="CAJ1392685.1"/>
    </source>
</evidence>
<dbReference type="Proteomes" id="UP001178507">
    <property type="component" value="Unassembled WGS sequence"/>
</dbReference>
<evidence type="ECO:0000256" key="5">
    <source>
        <dbReference type="ARBA" id="ARBA00022917"/>
    </source>
</evidence>
<dbReference type="CDD" id="cd04301">
    <property type="entry name" value="NAT_SF"/>
    <property type="match status" value="1"/>
</dbReference>
<accession>A0AA36IS76</accession>
<dbReference type="NCBIfam" id="TIGR00464">
    <property type="entry name" value="gltX_bact"/>
    <property type="match status" value="1"/>
</dbReference>
<dbReference type="InterPro" id="IPR000182">
    <property type="entry name" value="GNAT_dom"/>
</dbReference>
<dbReference type="Gene3D" id="1.10.10.350">
    <property type="match status" value="1"/>
</dbReference>
<dbReference type="InterPro" id="IPR045462">
    <property type="entry name" value="aa-tRNA-synth_I_cd-bd"/>
</dbReference>
<keyword evidence="11" id="KW-1185">Reference proteome</keyword>
<keyword evidence="4 7" id="KW-0067">ATP-binding</keyword>
<dbReference type="GO" id="GO:0006424">
    <property type="term" value="P:glutamyl-tRNA aminoacylation"/>
    <property type="evidence" value="ECO:0007669"/>
    <property type="project" value="InterPro"/>
</dbReference>
<keyword evidence="6 7" id="KW-0030">Aminoacyl-tRNA synthetase</keyword>
<organism evidence="10 11">
    <name type="scientific">Effrenium voratum</name>
    <dbReference type="NCBI Taxonomy" id="2562239"/>
    <lineage>
        <taxon>Eukaryota</taxon>
        <taxon>Sar</taxon>
        <taxon>Alveolata</taxon>
        <taxon>Dinophyceae</taxon>
        <taxon>Suessiales</taxon>
        <taxon>Symbiodiniaceae</taxon>
        <taxon>Effrenium</taxon>
    </lineage>
</organism>
<evidence type="ECO:0000256" key="4">
    <source>
        <dbReference type="ARBA" id="ARBA00022840"/>
    </source>
</evidence>
<dbReference type="PROSITE" id="PS51186">
    <property type="entry name" value="GNAT"/>
    <property type="match status" value="1"/>
</dbReference>
<dbReference type="GO" id="GO:0005739">
    <property type="term" value="C:mitochondrion"/>
    <property type="evidence" value="ECO:0007669"/>
    <property type="project" value="TreeGrafter"/>
</dbReference>
<comment type="caution">
    <text evidence="10">The sequence shown here is derived from an EMBL/GenBank/DDBJ whole genome shotgun (WGS) entry which is preliminary data.</text>
</comment>
<dbReference type="Pfam" id="PF19269">
    <property type="entry name" value="Anticodon_2"/>
    <property type="match status" value="1"/>
</dbReference>
<dbReference type="AlphaFoldDB" id="A0AA36IS76"/>
<proteinExistence type="inferred from homology"/>
<sequence length="744" mass="83177">MVLRVEAGPQIRSELVHGLGDIGELTKLPTTGGARIFPHGPEAVSPRSDPSLESLEDTDVARSTKESEDAILEGLKWCGITWDEGPDVGGNHGPYRQSERIEAGIYKEQLEKLIAGGHAYRCFLSPEELDEMRAEAERNDQAFVLQSPWANASEEEVQAMIDQGKPYVYRFRVPFDREIVIDDLVLGEVIWNSDDLGGDFVIVRQNGMPMYNFGVVVDDASMHITHVLRAQEHLMNTPRQFLMYEALGLKVPTFAHMPLILAPDRTKLSKRHGAVSVGEYQKRGYLPSGMVNYLAQLGWNDGTKQEIYTLEELMSAFRMNRMSKVAAIFDADKFKWVNGHHVRRLTDDEALSLIGNELKDHGLVKEVSGPFVQKASQLLRDRISTLTEAVQELEAMLHFDLEGMKSSDVAKPYIEDGSLLETAKLLLKFKDEGDFDAVGTDPKAIQKVAKKMSEARGGVKKKALLVPLRLCLTSAASGPDMNIFFEMIKEADDNVLCKSAGAHHTPQLWHSLHRLLAVVKVSLEERLDLLSKFQPWLEIARVYLATWGAHSHDLLRNGNGKEEDSKQDLQSDEALRAQSQRFTDFITTGKRLFIVAELREPAGTDKLCAFISYGPSYARQGFGEVMQLFVHPNFQRKGLGTRLLMAAWTQMRSKEWASLGCHVWCTKSNPANRVYEQAGWFQTGKEKCLHPTLGKEPVEVEEYEAPAVVPSAQSRLSAFLQALLPCCQFCSCCKAVNGRNATIS</sequence>
<keyword evidence="2 7" id="KW-0436">Ligase</keyword>
<comment type="similarity">
    <text evidence="1">Belongs to the class-I aminoacyl-tRNA synthetase family. Glutamate--tRNA ligase type 1 subfamily.</text>
</comment>
<evidence type="ECO:0000256" key="8">
    <source>
        <dbReference type="SAM" id="MobiDB-lite"/>
    </source>
</evidence>
<reference evidence="10" key="1">
    <citation type="submission" date="2023-08" db="EMBL/GenBank/DDBJ databases">
        <authorList>
            <person name="Chen Y."/>
            <person name="Shah S."/>
            <person name="Dougan E. K."/>
            <person name="Thang M."/>
            <person name="Chan C."/>
        </authorList>
    </citation>
    <scope>NUCLEOTIDE SEQUENCE</scope>
</reference>
<evidence type="ECO:0000256" key="1">
    <source>
        <dbReference type="ARBA" id="ARBA00007894"/>
    </source>
</evidence>
<dbReference type="InterPro" id="IPR014729">
    <property type="entry name" value="Rossmann-like_a/b/a_fold"/>
</dbReference>
<evidence type="ECO:0000256" key="2">
    <source>
        <dbReference type="ARBA" id="ARBA00022598"/>
    </source>
</evidence>
<evidence type="ECO:0000256" key="7">
    <source>
        <dbReference type="RuleBase" id="RU363037"/>
    </source>
</evidence>
<feature type="region of interest" description="Disordered" evidence="8">
    <location>
        <begin position="32"/>
        <end position="65"/>
    </location>
</feature>
<feature type="domain" description="N-acetyltransferase" evidence="9">
    <location>
        <begin position="553"/>
        <end position="715"/>
    </location>
</feature>
<dbReference type="EMBL" id="CAUJNA010002380">
    <property type="protein sequence ID" value="CAJ1392685.1"/>
    <property type="molecule type" value="Genomic_DNA"/>
</dbReference>
<evidence type="ECO:0000256" key="3">
    <source>
        <dbReference type="ARBA" id="ARBA00022741"/>
    </source>
</evidence>
<dbReference type="GO" id="GO:0000049">
    <property type="term" value="F:tRNA binding"/>
    <property type="evidence" value="ECO:0007669"/>
    <property type="project" value="InterPro"/>
</dbReference>
<dbReference type="Pfam" id="PF00583">
    <property type="entry name" value="Acetyltransf_1"/>
    <property type="match status" value="1"/>
</dbReference>
<dbReference type="InterPro" id="IPR049940">
    <property type="entry name" value="GluQ/Sye"/>
</dbReference>
<dbReference type="InterPro" id="IPR016181">
    <property type="entry name" value="Acyl_CoA_acyltransferase"/>
</dbReference>
<dbReference type="SUPFAM" id="SSF48163">
    <property type="entry name" value="An anticodon-binding domain of class I aminoacyl-tRNA synthetases"/>
    <property type="match status" value="1"/>
</dbReference>
<dbReference type="GO" id="GO:0004818">
    <property type="term" value="F:glutamate-tRNA ligase activity"/>
    <property type="evidence" value="ECO:0007669"/>
    <property type="project" value="InterPro"/>
</dbReference>
<protein>
    <recommendedName>
        <fullName evidence="9">N-acetyltransferase domain-containing protein</fullName>
    </recommendedName>
</protein>
<dbReference type="SUPFAM" id="SSF55729">
    <property type="entry name" value="Acyl-CoA N-acyltransferases (Nat)"/>
    <property type="match status" value="1"/>
</dbReference>
<gene>
    <name evidence="10" type="ORF">EVOR1521_LOCUS17725</name>
</gene>
<dbReference type="GO" id="GO:0005524">
    <property type="term" value="F:ATP binding"/>
    <property type="evidence" value="ECO:0007669"/>
    <property type="project" value="UniProtKB-KW"/>
</dbReference>
<dbReference type="PANTHER" id="PTHR43311">
    <property type="entry name" value="GLUTAMATE--TRNA LIGASE"/>
    <property type="match status" value="1"/>
</dbReference>
<dbReference type="SUPFAM" id="SSF52374">
    <property type="entry name" value="Nucleotidylyl transferase"/>
    <property type="match status" value="1"/>
</dbReference>
<evidence type="ECO:0000256" key="6">
    <source>
        <dbReference type="ARBA" id="ARBA00023146"/>
    </source>
</evidence>
<keyword evidence="3 7" id="KW-0547">Nucleotide-binding</keyword>
<dbReference type="GO" id="GO:0016747">
    <property type="term" value="F:acyltransferase activity, transferring groups other than amino-acyl groups"/>
    <property type="evidence" value="ECO:0007669"/>
    <property type="project" value="InterPro"/>
</dbReference>
<dbReference type="InterPro" id="IPR004527">
    <property type="entry name" value="Glu-tRNA-ligase_bac/mito"/>
</dbReference>
<dbReference type="InterPro" id="IPR020751">
    <property type="entry name" value="aa-tRNA-synth_I_codon-bd_sub2"/>
</dbReference>
<dbReference type="Gene3D" id="3.40.50.620">
    <property type="entry name" value="HUPs"/>
    <property type="match status" value="1"/>
</dbReference>
<dbReference type="Pfam" id="PF00749">
    <property type="entry name" value="tRNA-synt_1c"/>
    <property type="match status" value="1"/>
</dbReference>
<dbReference type="HAMAP" id="MF_00022">
    <property type="entry name" value="Glu_tRNA_synth_type1"/>
    <property type="match status" value="1"/>
</dbReference>
<dbReference type="Gene3D" id="3.40.630.30">
    <property type="match status" value="1"/>
</dbReference>
<dbReference type="InterPro" id="IPR020058">
    <property type="entry name" value="Glu/Gln-tRNA-synth_Ib_cat-dom"/>
</dbReference>
<keyword evidence="5 7" id="KW-0648">Protein biosynthesis</keyword>
<dbReference type="InterPro" id="IPR008925">
    <property type="entry name" value="aa_tRNA-synth_I_cd-bd_sf"/>
</dbReference>
<evidence type="ECO:0000313" key="11">
    <source>
        <dbReference type="Proteomes" id="UP001178507"/>
    </source>
</evidence>
<name>A0AA36IS76_9DINO</name>
<evidence type="ECO:0000259" key="9">
    <source>
        <dbReference type="PROSITE" id="PS51186"/>
    </source>
</evidence>